<dbReference type="Proteomes" id="UP000317650">
    <property type="component" value="Chromosome 4"/>
</dbReference>
<organism evidence="1 2">
    <name type="scientific">Musa balbisiana</name>
    <name type="common">Banana</name>
    <dbReference type="NCBI Taxonomy" id="52838"/>
    <lineage>
        <taxon>Eukaryota</taxon>
        <taxon>Viridiplantae</taxon>
        <taxon>Streptophyta</taxon>
        <taxon>Embryophyta</taxon>
        <taxon>Tracheophyta</taxon>
        <taxon>Spermatophyta</taxon>
        <taxon>Magnoliopsida</taxon>
        <taxon>Liliopsida</taxon>
        <taxon>Zingiberales</taxon>
        <taxon>Musaceae</taxon>
        <taxon>Musa</taxon>
    </lineage>
</organism>
<name>A0A4S8KHX8_MUSBA</name>
<accession>A0A4S8KHX8</accession>
<reference evidence="1 2" key="1">
    <citation type="journal article" date="2019" name="Nat. Plants">
        <title>Genome sequencing of Musa balbisiana reveals subgenome evolution and function divergence in polyploid bananas.</title>
        <authorList>
            <person name="Yao X."/>
        </authorList>
    </citation>
    <scope>NUCLEOTIDE SEQUENCE [LARGE SCALE GENOMIC DNA]</scope>
    <source>
        <strain evidence="2">cv. DH-PKW</strain>
        <tissue evidence="1">Leaves</tissue>
    </source>
</reference>
<proteinExistence type="predicted"/>
<dbReference type="EMBL" id="PYDT01000001">
    <property type="protein sequence ID" value="THU74967.1"/>
    <property type="molecule type" value="Genomic_DNA"/>
</dbReference>
<sequence>MQASNCLRSTWWRDRRMRLPWLDESLVPEPLRAEHVRLKLRSSTVQSDDASPTCIFVGMFCIDAIDEKGGSHLNSFLDLISVIAFTTTPGAGTEVAADGSTIASRDASYRHQVNLDQGGHKWKSNQVWAKFSSR</sequence>
<protein>
    <submittedName>
        <fullName evidence="1">Uncharacterized protein</fullName>
    </submittedName>
</protein>
<keyword evidence="2" id="KW-1185">Reference proteome</keyword>
<evidence type="ECO:0000313" key="1">
    <source>
        <dbReference type="EMBL" id="THU74967.1"/>
    </source>
</evidence>
<comment type="caution">
    <text evidence="1">The sequence shown here is derived from an EMBL/GenBank/DDBJ whole genome shotgun (WGS) entry which is preliminary data.</text>
</comment>
<dbReference type="AlphaFoldDB" id="A0A4S8KHX8"/>
<evidence type="ECO:0000313" key="2">
    <source>
        <dbReference type="Proteomes" id="UP000317650"/>
    </source>
</evidence>
<gene>
    <name evidence="1" type="ORF">C4D60_Mb04t38970</name>
</gene>